<dbReference type="SUPFAM" id="SSF52058">
    <property type="entry name" value="L domain-like"/>
    <property type="match status" value="2"/>
</dbReference>
<evidence type="ECO:0000313" key="1">
    <source>
        <dbReference type="EMBL" id="RCN30549.1"/>
    </source>
</evidence>
<name>A0A368FHT1_ANCCA</name>
<evidence type="ECO:0000313" key="2">
    <source>
        <dbReference type="Proteomes" id="UP000252519"/>
    </source>
</evidence>
<dbReference type="Proteomes" id="UP000252519">
    <property type="component" value="Unassembled WGS sequence"/>
</dbReference>
<protein>
    <recommendedName>
        <fullName evidence="3">Receptor L domain protein</fullName>
    </recommendedName>
</protein>
<dbReference type="AlphaFoldDB" id="A0A368FHT1"/>
<organism evidence="1 2">
    <name type="scientific">Ancylostoma caninum</name>
    <name type="common">Dog hookworm</name>
    <dbReference type="NCBI Taxonomy" id="29170"/>
    <lineage>
        <taxon>Eukaryota</taxon>
        <taxon>Metazoa</taxon>
        <taxon>Ecdysozoa</taxon>
        <taxon>Nematoda</taxon>
        <taxon>Chromadorea</taxon>
        <taxon>Rhabditida</taxon>
        <taxon>Rhabditina</taxon>
        <taxon>Rhabditomorpha</taxon>
        <taxon>Strongyloidea</taxon>
        <taxon>Ancylostomatidae</taxon>
        <taxon>Ancylostomatinae</taxon>
        <taxon>Ancylostoma</taxon>
    </lineage>
</organism>
<proteinExistence type="predicted"/>
<dbReference type="EMBL" id="JOJR01001529">
    <property type="protein sequence ID" value="RCN30549.1"/>
    <property type="molecule type" value="Genomic_DNA"/>
</dbReference>
<sequence length="140" mass="15879">MCRSPNLPKFEVMITECQVPKPLASLDDLIDCESLHGDIVLKEGTLRPPREPLKLFNLTGCVVVKNTKVENIDFLRNLQVQELPSWLCENGDATPLQHLMTITKIKGVLHVMDNEELKDLSFFSGLKEIDSGSEEQRRFT</sequence>
<reference evidence="1 2" key="1">
    <citation type="submission" date="2014-10" db="EMBL/GenBank/DDBJ databases">
        <title>Draft genome of the hookworm Ancylostoma caninum.</title>
        <authorList>
            <person name="Mitreva M."/>
        </authorList>
    </citation>
    <scope>NUCLEOTIDE SEQUENCE [LARGE SCALE GENOMIC DNA]</scope>
    <source>
        <strain evidence="1 2">Baltimore</strain>
    </source>
</reference>
<accession>A0A368FHT1</accession>
<gene>
    <name evidence="1" type="ORF">ANCCAN_23680</name>
</gene>
<evidence type="ECO:0008006" key="3">
    <source>
        <dbReference type="Google" id="ProtNLM"/>
    </source>
</evidence>
<comment type="caution">
    <text evidence="1">The sequence shown here is derived from an EMBL/GenBank/DDBJ whole genome shotgun (WGS) entry which is preliminary data.</text>
</comment>
<keyword evidence="2" id="KW-1185">Reference proteome</keyword>
<dbReference type="OrthoDB" id="5874442at2759"/>